<comment type="caution">
    <text evidence="1">The sequence shown here is derived from an EMBL/GenBank/DDBJ whole genome shotgun (WGS) entry which is preliminary data.</text>
</comment>
<dbReference type="Proteomes" id="UP000821845">
    <property type="component" value="Chromosome 9"/>
</dbReference>
<proteinExistence type="predicted"/>
<organism evidence="1 2">
    <name type="scientific">Hyalomma asiaticum</name>
    <name type="common">Tick</name>
    <dbReference type="NCBI Taxonomy" id="266040"/>
    <lineage>
        <taxon>Eukaryota</taxon>
        <taxon>Metazoa</taxon>
        <taxon>Ecdysozoa</taxon>
        <taxon>Arthropoda</taxon>
        <taxon>Chelicerata</taxon>
        <taxon>Arachnida</taxon>
        <taxon>Acari</taxon>
        <taxon>Parasitiformes</taxon>
        <taxon>Ixodida</taxon>
        <taxon>Ixodoidea</taxon>
        <taxon>Ixodidae</taxon>
        <taxon>Hyalomminae</taxon>
        <taxon>Hyalomma</taxon>
    </lineage>
</organism>
<protein>
    <submittedName>
        <fullName evidence="1">Uncharacterized protein</fullName>
    </submittedName>
</protein>
<dbReference type="EMBL" id="CM023489">
    <property type="protein sequence ID" value="KAH6922270.1"/>
    <property type="molecule type" value="Genomic_DNA"/>
</dbReference>
<keyword evidence="2" id="KW-1185">Reference proteome</keyword>
<name>A0ACB7RIS3_HYAAI</name>
<sequence length="113" mass="12259">MPAGVENPADYYKNVAFSPTSVNGDGTKPTGDACQGTGKVASEKTGKRASDGDKAFVESKKPRLEDSSELEDVKVPRVHVSLTCLQCSMALLMNLWQRRGCLYCWGSSIQMLI</sequence>
<evidence type="ECO:0000313" key="1">
    <source>
        <dbReference type="EMBL" id="KAH6922270.1"/>
    </source>
</evidence>
<reference evidence="1" key="1">
    <citation type="submission" date="2020-05" db="EMBL/GenBank/DDBJ databases">
        <title>Large-scale comparative analyses of tick genomes elucidate their genetic diversity and vector capacities.</title>
        <authorList>
            <person name="Jia N."/>
            <person name="Wang J."/>
            <person name="Shi W."/>
            <person name="Du L."/>
            <person name="Sun Y."/>
            <person name="Zhan W."/>
            <person name="Jiang J."/>
            <person name="Wang Q."/>
            <person name="Zhang B."/>
            <person name="Ji P."/>
            <person name="Sakyi L.B."/>
            <person name="Cui X."/>
            <person name="Yuan T."/>
            <person name="Jiang B."/>
            <person name="Yang W."/>
            <person name="Lam T.T.-Y."/>
            <person name="Chang Q."/>
            <person name="Ding S."/>
            <person name="Wang X."/>
            <person name="Zhu J."/>
            <person name="Ruan X."/>
            <person name="Zhao L."/>
            <person name="Wei J."/>
            <person name="Que T."/>
            <person name="Du C."/>
            <person name="Cheng J."/>
            <person name="Dai P."/>
            <person name="Han X."/>
            <person name="Huang E."/>
            <person name="Gao Y."/>
            <person name="Liu J."/>
            <person name="Shao H."/>
            <person name="Ye R."/>
            <person name="Li L."/>
            <person name="Wei W."/>
            <person name="Wang X."/>
            <person name="Wang C."/>
            <person name="Yang T."/>
            <person name="Huo Q."/>
            <person name="Li W."/>
            <person name="Guo W."/>
            <person name="Chen H."/>
            <person name="Zhou L."/>
            <person name="Ni X."/>
            <person name="Tian J."/>
            <person name="Zhou Y."/>
            <person name="Sheng Y."/>
            <person name="Liu T."/>
            <person name="Pan Y."/>
            <person name="Xia L."/>
            <person name="Li J."/>
            <person name="Zhao F."/>
            <person name="Cao W."/>
        </authorList>
    </citation>
    <scope>NUCLEOTIDE SEQUENCE</scope>
    <source>
        <strain evidence="1">Hyas-2018</strain>
    </source>
</reference>
<evidence type="ECO:0000313" key="2">
    <source>
        <dbReference type="Proteomes" id="UP000821845"/>
    </source>
</evidence>
<gene>
    <name evidence="1" type="ORF">HPB50_011367</name>
</gene>
<accession>A0ACB7RIS3</accession>